<organism evidence="2 3">
    <name type="scientific">Petrolisthes cinctipes</name>
    <name type="common">Flat porcelain crab</name>
    <dbReference type="NCBI Taxonomy" id="88211"/>
    <lineage>
        <taxon>Eukaryota</taxon>
        <taxon>Metazoa</taxon>
        <taxon>Ecdysozoa</taxon>
        <taxon>Arthropoda</taxon>
        <taxon>Crustacea</taxon>
        <taxon>Multicrustacea</taxon>
        <taxon>Malacostraca</taxon>
        <taxon>Eumalacostraca</taxon>
        <taxon>Eucarida</taxon>
        <taxon>Decapoda</taxon>
        <taxon>Pleocyemata</taxon>
        <taxon>Anomura</taxon>
        <taxon>Galatheoidea</taxon>
        <taxon>Porcellanidae</taxon>
        <taxon>Petrolisthes</taxon>
    </lineage>
</organism>
<protein>
    <recommendedName>
        <fullName evidence="1">Ig-like domain-containing protein</fullName>
    </recommendedName>
</protein>
<dbReference type="PANTHER" id="PTHR23278">
    <property type="entry name" value="SIDESTEP PROTEIN"/>
    <property type="match status" value="1"/>
</dbReference>
<dbReference type="SUPFAM" id="SSF48726">
    <property type="entry name" value="Immunoglobulin"/>
    <property type="match status" value="1"/>
</dbReference>
<feature type="non-terminal residue" evidence="2">
    <location>
        <position position="110"/>
    </location>
</feature>
<evidence type="ECO:0000313" key="3">
    <source>
        <dbReference type="Proteomes" id="UP001286313"/>
    </source>
</evidence>
<name>A0AAE1BGN4_PETCI</name>
<dbReference type="PROSITE" id="PS50835">
    <property type="entry name" value="IG_LIKE"/>
    <property type="match status" value="1"/>
</dbReference>
<dbReference type="Gene3D" id="2.60.40.10">
    <property type="entry name" value="Immunoglobulins"/>
    <property type="match status" value="1"/>
</dbReference>
<dbReference type="InterPro" id="IPR036179">
    <property type="entry name" value="Ig-like_dom_sf"/>
</dbReference>
<dbReference type="Pfam" id="PF13927">
    <property type="entry name" value="Ig_3"/>
    <property type="match status" value="1"/>
</dbReference>
<dbReference type="AlphaFoldDB" id="A0AAE1BGN4"/>
<dbReference type="Proteomes" id="UP001286313">
    <property type="component" value="Unassembled WGS sequence"/>
</dbReference>
<feature type="domain" description="Ig-like" evidence="1">
    <location>
        <begin position="5"/>
        <end position="95"/>
    </location>
</feature>
<keyword evidence="3" id="KW-1185">Reference proteome</keyword>
<sequence length="110" mass="12103">MTNPPSFLLAPTDAPRCDAEAVKVVAVARGEPVNISCGVTSNPPRATYHWRLNGSERTLTSYKDTLSWNQLASHFTFAGNTDKDYGLLHCWANNSVGYQDQPCVFQIMPA</sequence>
<dbReference type="InterPro" id="IPR013783">
    <property type="entry name" value="Ig-like_fold"/>
</dbReference>
<dbReference type="InterPro" id="IPR007110">
    <property type="entry name" value="Ig-like_dom"/>
</dbReference>
<evidence type="ECO:0000259" key="1">
    <source>
        <dbReference type="PROSITE" id="PS50835"/>
    </source>
</evidence>
<dbReference type="PANTHER" id="PTHR23278:SF19">
    <property type="entry name" value="OBSCURIN"/>
    <property type="match status" value="1"/>
</dbReference>
<dbReference type="EMBL" id="JAWQEG010008640">
    <property type="protein sequence ID" value="KAK3849908.1"/>
    <property type="molecule type" value="Genomic_DNA"/>
</dbReference>
<reference evidence="2" key="1">
    <citation type="submission" date="2023-10" db="EMBL/GenBank/DDBJ databases">
        <title>Genome assemblies of two species of porcelain crab, Petrolisthes cinctipes and Petrolisthes manimaculis (Anomura: Porcellanidae).</title>
        <authorList>
            <person name="Angst P."/>
        </authorList>
    </citation>
    <scope>NUCLEOTIDE SEQUENCE</scope>
    <source>
        <strain evidence="2">PB745_01</strain>
        <tissue evidence="2">Gill</tissue>
    </source>
</reference>
<proteinExistence type="predicted"/>
<gene>
    <name evidence="2" type="ORF">Pcinc_043355</name>
</gene>
<comment type="caution">
    <text evidence="2">The sequence shown here is derived from an EMBL/GenBank/DDBJ whole genome shotgun (WGS) entry which is preliminary data.</text>
</comment>
<accession>A0AAE1BGN4</accession>
<evidence type="ECO:0000313" key="2">
    <source>
        <dbReference type="EMBL" id="KAK3849908.1"/>
    </source>
</evidence>